<evidence type="ECO:0000256" key="2">
    <source>
        <dbReference type="ARBA" id="ARBA00023002"/>
    </source>
</evidence>
<evidence type="ECO:0000256" key="1">
    <source>
        <dbReference type="ARBA" id="ARBA00010928"/>
    </source>
</evidence>
<dbReference type="Proteomes" id="UP001339911">
    <property type="component" value="Unassembled WGS sequence"/>
</dbReference>
<dbReference type="PANTHER" id="PTHR43708:SF5">
    <property type="entry name" value="CONSERVED EXPRESSED OXIDOREDUCTASE (EUROFUNG)-RELATED"/>
    <property type="match status" value="1"/>
</dbReference>
<dbReference type="Gene3D" id="3.30.360.10">
    <property type="entry name" value="Dihydrodipicolinate Reductase, domain 2"/>
    <property type="match status" value="1"/>
</dbReference>
<accession>A0ABU7SEQ8</accession>
<protein>
    <submittedName>
        <fullName evidence="4">Gfo/Idh/MocA family oxidoreductase</fullName>
    </submittedName>
</protein>
<dbReference type="PANTHER" id="PTHR43708">
    <property type="entry name" value="CONSERVED EXPRESSED OXIDOREDUCTASE (EUROFUNG)"/>
    <property type="match status" value="1"/>
</dbReference>
<feature type="domain" description="Gfo/Idh/MocA-like oxidoreductase N-terminal" evidence="3">
    <location>
        <begin position="7"/>
        <end position="127"/>
    </location>
</feature>
<organism evidence="4 5">
    <name type="scientific">Plantactinospora veratri</name>
    <dbReference type="NCBI Taxonomy" id="1436122"/>
    <lineage>
        <taxon>Bacteria</taxon>
        <taxon>Bacillati</taxon>
        <taxon>Actinomycetota</taxon>
        <taxon>Actinomycetes</taxon>
        <taxon>Micromonosporales</taxon>
        <taxon>Micromonosporaceae</taxon>
        <taxon>Plantactinospora</taxon>
    </lineage>
</organism>
<dbReference type="EMBL" id="JAZGQL010000010">
    <property type="protein sequence ID" value="MEE6308400.1"/>
    <property type="molecule type" value="Genomic_DNA"/>
</dbReference>
<dbReference type="InterPro" id="IPR036291">
    <property type="entry name" value="NAD(P)-bd_dom_sf"/>
</dbReference>
<reference evidence="4 5" key="1">
    <citation type="submission" date="2024-01" db="EMBL/GenBank/DDBJ databases">
        <title>Genome insights into Plantactinospora veratri sp. nov.</title>
        <authorList>
            <person name="Wang L."/>
        </authorList>
    </citation>
    <scope>NUCLEOTIDE SEQUENCE [LARGE SCALE GENOMIC DNA]</scope>
    <source>
        <strain evidence="4 5">NEAU-FHS4</strain>
    </source>
</reference>
<name>A0ABU7SEQ8_9ACTN</name>
<dbReference type="Pfam" id="PF01408">
    <property type="entry name" value="GFO_IDH_MocA"/>
    <property type="match status" value="1"/>
</dbReference>
<keyword evidence="5" id="KW-1185">Reference proteome</keyword>
<evidence type="ECO:0000313" key="4">
    <source>
        <dbReference type="EMBL" id="MEE6308400.1"/>
    </source>
</evidence>
<evidence type="ECO:0000259" key="3">
    <source>
        <dbReference type="Pfam" id="PF01408"/>
    </source>
</evidence>
<dbReference type="Gene3D" id="3.40.50.720">
    <property type="entry name" value="NAD(P)-binding Rossmann-like Domain"/>
    <property type="match status" value="1"/>
</dbReference>
<dbReference type="InterPro" id="IPR051317">
    <property type="entry name" value="Gfo/Idh/MocA_oxidoreduct"/>
</dbReference>
<sequence>MSPGKRLRVAVAGLGVIAQTVHLPLLERRRDLFELVAVADLSPSRAHEVGGRYGVPERCRLVDGAELLDVAGLDAVLLLTSGSHGDLAAAALRRGVPVFCEKPLAHTRAEAAELAPLLAGADRLMVGYMKQYDPVVVELARQLDRIGGGGAVHAVEVTVLHPSGESQLAAHRLAPAPTDADAERVRELRERADELLTRAVGPDPAVRALYQIMINSVSHDLSLLRLLTGAPGTVQHVALWPAEPAPGHEPSVEVSGELPTGGRYGIRWLYLPDYPGYRETVTLHHARGSFELLFPTPYRPDRPATLTVRDGDDGIQRRCVHRGDLSAFERQLVAFHAMVTAGVPPRTGLAGGAADIVTSQQVVRRFGELTGTAVGGEAATG</sequence>
<dbReference type="InterPro" id="IPR000683">
    <property type="entry name" value="Gfo/Idh/MocA-like_OxRdtase_N"/>
</dbReference>
<proteinExistence type="inferred from homology"/>
<comment type="caution">
    <text evidence="4">The sequence shown here is derived from an EMBL/GenBank/DDBJ whole genome shotgun (WGS) entry which is preliminary data.</text>
</comment>
<gene>
    <name evidence="4" type="ORF">V1634_16345</name>
</gene>
<evidence type="ECO:0000313" key="5">
    <source>
        <dbReference type="Proteomes" id="UP001339911"/>
    </source>
</evidence>
<comment type="similarity">
    <text evidence="1">Belongs to the Gfo/Idh/MocA family.</text>
</comment>
<keyword evidence="2" id="KW-0560">Oxidoreductase</keyword>
<dbReference type="SUPFAM" id="SSF51735">
    <property type="entry name" value="NAD(P)-binding Rossmann-fold domains"/>
    <property type="match status" value="1"/>
</dbReference>
<dbReference type="RefSeq" id="WP_331208683.1">
    <property type="nucleotide sequence ID" value="NZ_JAZGQL010000010.1"/>
</dbReference>